<dbReference type="AlphaFoldDB" id="A0A4S4KI25"/>
<keyword evidence="2" id="KW-1185">Reference proteome</keyword>
<gene>
    <name evidence="1" type="ORF">EW026_g4708</name>
</gene>
<organism evidence="1 2">
    <name type="scientific">Hermanssonia centrifuga</name>
    <dbReference type="NCBI Taxonomy" id="98765"/>
    <lineage>
        <taxon>Eukaryota</taxon>
        <taxon>Fungi</taxon>
        <taxon>Dikarya</taxon>
        <taxon>Basidiomycota</taxon>
        <taxon>Agaricomycotina</taxon>
        <taxon>Agaricomycetes</taxon>
        <taxon>Polyporales</taxon>
        <taxon>Meruliaceae</taxon>
        <taxon>Hermanssonia</taxon>
    </lineage>
</organism>
<reference evidence="1 2" key="1">
    <citation type="submission" date="2019-02" db="EMBL/GenBank/DDBJ databases">
        <title>Genome sequencing of the rare red list fungi Phlebia centrifuga.</title>
        <authorList>
            <person name="Buettner E."/>
            <person name="Kellner H."/>
        </authorList>
    </citation>
    <scope>NUCLEOTIDE SEQUENCE [LARGE SCALE GENOMIC DNA]</scope>
    <source>
        <strain evidence="1 2">DSM 108282</strain>
    </source>
</reference>
<evidence type="ECO:0000313" key="1">
    <source>
        <dbReference type="EMBL" id="THG97257.1"/>
    </source>
</evidence>
<accession>A0A4S4KI25</accession>
<evidence type="ECO:0000313" key="2">
    <source>
        <dbReference type="Proteomes" id="UP000309038"/>
    </source>
</evidence>
<protein>
    <submittedName>
        <fullName evidence="1">Uncharacterized protein</fullName>
    </submittedName>
</protein>
<proteinExistence type="predicted"/>
<dbReference type="Proteomes" id="UP000309038">
    <property type="component" value="Unassembled WGS sequence"/>
</dbReference>
<sequence>MPLLLNQLNMLVSELWDSNHIKYIGLQHSHNEKAMSLYAEKAKDMLLEADILIATHAPARMLVVFKMWLCETMPMPILTDKVFAAAVQRLGYLKPATREVTLWIELLNPYVISLQVNSQKDVSAGMLKCLGARQYGILGSQQEKTGAKFLWTYFESTALVNKWTKDNLSKRWNSDSKATGEVFVFKSHYNLECADEDHILLLFYTGNVTLYPTFCLYPPCQSDRSKAIS</sequence>
<comment type="caution">
    <text evidence="1">The sequence shown here is derived from an EMBL/GenBank/DDBJ whole genome shotgun (WGS) entry which is preliminary data.</text>
</comment>
<dbReference type="EMBL" id="SGPJ01000179">
    <property type="protein sequence ID" value="THG97257.1"/>
    <property type="molecule type" value="Genomic_DNA"/>
</dbReference>
<name>A0A4S4KI25_9APHY</name>